<accession>A0ABT7L451</accession>
<dbReference type="InterPro" id="IPR029046">
    <property type="entry name" value="LolA/LolB/LppX"/>
</dbReference>
<dbReference type="Gene3D" id="2.50.20.10">
    <property type="entry name" value="Lipoprotein localisation LolA/LolB/LppX"/>
    <property type="match status" value="1"/>
</dbReference>
<dbReference type="InterPro" id="IPR052944">
    <property type="entry name" value="Sporulation_related"/>
</dbReference>
<evidence type="ECO:0000313" key="1">
    <source>
        <dbReference type="EMBL" id="MDL4840154.1"/>
    </source>
</evidence>
<gene>
    <name evidence="1" type="ORF">QQS35_06740</name>
</gene>
<dbReference type="PANTHER" id="PTHR37507:SF2">
    <property type="entry name" value="SPORULATION PROTEIN YDCC"/>
    <property type="match status" value="1"/>
</dbReference>
<keyword evidence="1" id="KW-0449">Lipoprotein</keyword>
<proteinExistence type="predicted"/>
<name>A0ABT7L451_9BACI</name>
<dbReference type="PANTHER" id="PTHR37507">
    <property type="entry name" value="SPORULATION PROTEIN YDCC"/>
    <property type="match status" value="1"/>
</dbReference>
<dbReference type="Proteomes" id="UP001235343">
    <property type="component" value="Unassembled WGS sequence"/>
</dbReference>
<dbReference type="PROSITE" id="PS51257">
    <property type="entry name" value="PROKAR_LIPOPROTEIN"/>
    <property type="match status" value="1"/>
</dbReference>
<reference evidence="1 2" key="1">
    <citation type="submission" date="2023-06" db="EMBL/GenBank/DDBJ databases">
        <title>Aquibacillus rhizosphaerae LR5S19.</title>
        <authorList>
            <person name="Sun J.-Q."/>
        </authorList>
    </citation>
    <scope>NUCLEOTIDE SEQUENCE [LARGE SCALE GENOMIC DNA]</scope>
    <source>
        <strain evidence="1 2">LR5S19</strain>
    </source>
</reference>
<comment type="caution">
    <text evidence="1">The sequence shown here is derived from an EMBL/GenBank/DDBJ whole genome shotgun (WGS) entry which is preliminary data.</text>
</comment>
<evidence type="ECO:0000313" key="2">
    <source>
        <dbReference type="Proteomes" id="UP001235343"/>
    </source>
</evidence>
<protein>
    <submittedName>
        <fullName evidence="1">Outer membrane lipoprotein carrier protein LolA</fullName>
    </submittedName>
</protein>
<sequence>MRKYFGLGIITLLILVLVACGEKTKEDVVSKLEASLEDMSGYQAQAMMSLQTGEEAQTYNIDIAHKKKAYYRVILKNEKDEEGSQIILKNDDGVFVLTPALNKSFKFQSDWPNNSSQPYLYQSLVKDVLNDSDSSFKSTDSYFIFETKTNYQNNNNLPYQEIYFDKKTYTPVMVKVLDKDKKPLVEVEFSNFELNPEFAADTFEIEKNMTSSLLGIPAMAEDNQDSELTRLYPTENLGAELVEEKETETENGTRVMLSYEGTKNFTLVQEKANAYPTSMSSPESVVGEPVSLGFTMGALKASSLEWSYNGVDYYLASEELTKEEMVEVASSVIGQSVK</sequence>
<organism evidence="1 2">
    <name type="scientific">Aquibacillus rhizosphaerae</name>
    <dbReference type="NCBI Taxonomy" id="3051431"/>
    <lineage>
        <taxon>Bacteria</taxon>
        <taxon>Bacillati</taxon>
        <taxon>Bacillota</taxon>
        <taxon>Bacilli</taxon>
        <taxon>Bacillales</taxon>
        <taxon>Bacillaceae</taxon>
        <taxon>Aquibacillus</taxon>
    </lineage>
</organism>
<dbReference type="SUPFAM" id="SSF89392">
    <property type="entry name" value="Prokaryotic lipoproteins and lipoprotein localization factors"/>
    <property type="match status" value="1"/>
</dbReference>
<keyword evidence="2" id="KW-1185">Reference proteome</keyword>
<dbReference type="RefSeq" id="WP_285931153.1">
    <property type="nucleotide sequence ID" value="NZ_JASTZU010000022.1"/>
</dbReference>
<dbReference type="EMBL" id="JASTZU010000022">
    <property type="protein sequence ID" value="MDL4840154.1"/>
    <property type="molecule type" value="Genomic_DNA"/>
</dbReference>